<dbReference type="PANTHER" id="PTHR37012">
    <property type="entry name" value="B-ZIP TRANSCRIPTION FACTOR (EUROFUNG)-RELATED"/>
    <property type="match status" value="1"/>
</dbReference>
<protein>
    <submittedName>
        <fullName evidence="2">Uncharacterized protein</fullName>
    </submittedName>
</protein>
<sequence>MAYGAISGVEKGPLILMDKAWGKVHVPVPIAEAQEPNLIWNGGGRFHSRFELELVPAQSIDSLSELQDPKIKGGISPPNTPYQSRSGLKCIYDASLDRRRKIHWERAETESTLQKQLLQRLLRLIHSGDDDIRKRLKDDIPTRMLVQRLGMDIPEHATTSSSADTPGSWASAHAEKTSRHEFAEDVSQREELIRRQGIFPEGVHDSATRAGPSTAWADPVGSRDDQWYLPILAGVHVQRSGESDPRDKFRIFCSTTHDTPSVEFVSIFGDSSFLSPEIRASQVLISQQQQTINLDIPEYLIQPMLFEGERCPIAAVYTDFRDYGRRQLASGFPVEFVLGPPRVDLTLYFRNRRVEDPHTPATWACEYMRLLKNFDTYVALAWIFTYAHFMRWTIAPSAATYALLPEAMRPTPLQRLVRHHPGVDLPIFPEMRDGLVQDMRDYIVAIQTLGCSVNWEHGLAGAIDTDPETGNMTLSDRFATHICDLSHWSISQRFADVFPEMRGYYQVTEQDTIPASKVDVEGFLEQRAQRRPGSDQRNADG</sequence>
<feature type="region of interest" description="Disordered" evidence="1">
    <location>
        <begin position="156"/>
        <end position="186"/>
    </location>
</feature>
<evidence type="ECO:0000256" key="1">
    <source>
        <dbReference type="SAM" id="MobiDB-lite"/>
    </source>
</evidence>
<comment type="caution">
    <text evidence="2">The sequence shown here is derived from an EMBL/GenBank/DDBJ whole genome shotgun (WGS) entry which is preliminary data.</text>
</comment>
<dbReference type="PANTHER" id="PTHR37012:SF2">
    <property type="entry name" value="BZIP DOMAIN-CONTAINING PROTEIN-RELATED"/>
    <property type="match status" value="1"/>
</dbReference>
<organism evidence="2 3">
    <name type="scientific">Fonsecaea monophora</name>
    <dbReference type="NCBI Taxonomy" id="254056"/>
    <lineage>
        <taxon>Eukaryota</taxon>
        <taxon>Fungi</taxon>
        <taxon>Dikarya</taxon>
        <taxon>Ascomycota</taxon>
        <taxon>Pezizomycotina</taxon>
        <taxon>Eurotiomycetes</taxon>
        <taxon>Chaetothyriomycetidae</taxon>
        <taxon>Chaetothyriales</taxon>
        <taxon>Herpotrichiellaceae</taxon>
        <taxon>Fonsecaea</taxon>
    </lineage>
</organism>
<dbReference type="EMBL" id="LVKK01000016">
    <property type="protein sequence ID" value="OAG42396.1"/>
    <property type="molecule type" value="Genomic_DNA"/>
</dbReference>
<proteinExistence type="predicted"/>
<dbReference type="Proteomes" id="UP000077002">
    <property type="component" value="Unassembled WGS sequence"/>
</dbReference>
<dbReference type="InterPro" id="IPR021833">
    <property type="entry name" value="DUF3425"/>
</dbReference>
<accession>A0A177FF43</accession>
<gene>
    <name evidence="2" type="ORF">AYO21_03272</name>
</gene>
<dbReference type="OrthoDB" id="4161589at2759"/>
<dbReference type="AlphaFoldDB" id="A0A177FF43"/>
<dbReference type="Pfam" id="PF11905">
    <property type="entry name" value="DUF3425"/>
    <property type="match status" value="1"/>
</dbReference>
<dbReference type="GeneID" id="34598443"/>
<keyword evidence="3" id="KW-1185">Reference proteome</keyword>
<feature type="region of interest" description="Disordered" evidence="1">
    <location>
        <begin position="199"/>
        <end position="218"/>
    </location>
</feature>
<name>A0A177FF43_9EURO</name>
<dbReference type="RefSeq" id="XP_022514348.1">
    <property type="nucleotide sequence ID" value="XM_022653246.1"/>
</dbReference>
<feature type="compositionally biased region" description="Basic and acidic residues" evidence="1">
    <location>
        <begin position="173"/>
        <end position="186"/>
    </location>
</feature>
<reference evidence="2 3" key="1">
    <citation type="submission" date="2016-03" db="EMBL/GenBank/DDBJ databases">
        <title>Draft genome sequence of the Fonsecaea monophora CBS 269.37.</title>
        <authorList>
            <person name="Bombassaro A."/>
            <person name="Vinicius W.A."/>
            <person name="De Hoog S."/>
            <person name="Sun J."/>
            <person name="Souza E.M."/>
            <person name="Raittz R.T."/>
            <person name="Costa F."/>
            <person name="Leao A.C."/>
            <person name="Tadra-Sfeir M.Z."/>
            <person name="Baura V."/>
            <person name="Balsanelli E."/>
            <person name="Pedrosa F.O."/>
            <person name="Moreno L.F."/>
            <person name="Steffens M.B."/>
            <person name="Xi L."/>
            <person name="Bocca A.L."/>
            <person name="Felipe M.S."/>
            <person name="Teixeira M."/>
            <person name="Telles Filho F.Q."/>
            <person name="Azevedo C.M."/>
            <person name="Gomes R."/>
            <person name="Vicente V.A."/>
        </authorList>
    </citation>
    <scope>NUCLEOTIDE SEQUENCE [LARGE SCALE GENOMIC DNA]</scope>
    <source>
        <strain evidence="2 3">CBS 269.37</strain>
    </source>
</reference>
<evidence type="ECO:0000313" key="3">
    <source>
        <dbReference type="Proteomes" id="UP000077002"/>
    </source>
</evidence>
<evidence type="ECO:0000313" key="2">
    <source>
        <dbReference type="EMBL" id="OAG42396.1"/>
    </source>
</evidence>